<evidence type="ECO:0000313" key="7">
    <source>
        <dbReference type="Proteomes" id="UP001141806"/>
    </source>
</evidence>
<evidence type="ECO:0000313" key="6">
    <source>
        <dbReference type="EMBL" id="KAJ4963184.1"/>
    </source>
</evidence>
<dbReference type="PANTHER" id="PTHR10126">
    <property type="entry name" value="TATA-BOX BINDING PROTEIN"/>
    <property type="match status" value="1"/>
</dbReference>
<keyword evidence="7" id="KW-1185">Reference proteome</keyword>
<gene>
    <name evidence="6" type="ORF">NE237_023123</name>
</gene>
<protein>
    <recommendedName>
        <fullName evidence="8">TATA-box-binding protein</fullName>
    </recommendedName>
</protein>
<dbReference type="Gene3D" id="3.30.310.10">
    <property type="entry name" value="TATA-Binding Protein"/>
    <property type="match status" value="2"/>
</dbReference>
<dbReference type="CDD" id="cd04516">
    <property type="entry name" value="TBP_eukaryotes"/>
    <property type="match status" value="1"/>
</dbReference>
<reference evidence="6" key="1">
    <citation type="journal article" date="2023" name="Plant J.">
        <title>The genome of the king protea, Protea cynaroides.</title>
        <authorList>
            <person name="Chang J."/>
            <person name="Duong T.A."/>
            <person name="Schoeman C."/>
            <person name="Ma X."/>
            <person name="Roodt D."/>
            <person name="Barker N."/>
            <person name="Li Z."/>
            <person name="Van de Peer Y."/>
            <person name="Mizrachi E."/>
        </authorList>
    </citation>
    <scope>NUCLEOTIDE SEQUENCE</scope>
    <source>
        <tissue evidence="6">Young leaves</tissue>
    </source>
</reference>
<dbReference type="GO" id="GO:0003677">
    <property type="term" value="F:DNA binding"/>
    <property type="evidence" value="ECO:0007669"/>
    <property type="project" value="UniProtKB-KW"/>
</dbReference>
<comment type="subcellular location">
    <subcellularLocation>
        <location evidence="1">Nucleus</location>
    </subcellularLocation>
</comment>
<keyword evidence="4" id="KW-0804">Transcription</keyword>
<dbReference type="PROSITE" id="PS00351">
    <property type="entry name" value="TFIID"/>
    <property type="match status" value="1"/>
</dbReference>
<dbReference type="InterPro" id="IPR012295">
    <property type="entry name" value="TBP_dom_sf"/>
</dbReference>
<comment type="caution">
    <text evidence="6">The sequence shown here is derived from an EMBL/GenBank/DDBJ whole genome shotgun (WGS) entry which is preliminary data.</text>
</comment>
<dbReference type="SUPFAM" id="SSF55945">
    <property type="entry name" value="TATA-box binding protein-like"/>
    <property type="match status" value="2"/>
</dbReference>
<dbReference type="OrthoDB" id="2127950at2759"/>
<evidence type="ECO:0000256" key="1">
    <source>
        <dbReference type="ARBA" id="ARBA00004123"/>
    </source>
</evidence>
<dbReference type="GO" id="GO:0006352">
    <property type="term" value="P:DNA-templated transcription initiation"/>
    <property type="evidence" value="ECO:0007669"/>
    <property type="project" value="InterPro"/>
</dbReference>
<evidence type="ECO:0000256" key="5">
    <source>
        <dbReference type="ARBA" id="ARBA00023242"/>
    </source>
</evidence>
<dbReference type="EMBL" id="JAMYWD010000008">
    <property type="protein sequence ID" value="KAJ4963184.1"/>
    <property type="molecule type" value="Genomic_DNA"/>
</dbReference>
<comment type="similarity">
    <text evidence="2">Belongs to the TBP family.</text>
</comment>
<name>A0A9Q0K457_9MAGN</name>
<evidence type="ECO:0000256" key="3">
    <source>
        <dbReference type="ARBA" id="ARBA00023125"/>
    </source>
</evidence>
<dbReference type="Pfam" id="PF00352">
    <property type="entry name" value="TBP"/>
    <property type="match status" value="2"/>
</dbReference>
<dbReference type="HAMAP" id="MF_00408">
    <property type="entry name" value="TATA_bind_prot_arch"/>
    <property type="match status" value="1"/>
</dbReference>
<keyword evidence="5" id="KW-0539">Nucleus</keyword>
<sequence>MADQVLEGSQPVDLSKHPSGIVPTLQNIVSTVNLDCKLDLKAIALQARNAEYNPKRFAAVIMRIREPKTTALIFASGKMVCTGAKSEQESKLAARKYARIIQKLGFPAKFKDFKIQNIVGSCDVKFPIRLEGLAYSHGAFSSYEPELFPGLIYRMKQPKIVLLIFVSGKIVLTGAKVRDETYTAFENIYPVLTEFRKSQQCMFASVYTTFYLVLSNVMGKSAYHPLFMLADDLLRTSSLVLMSCEGFSFSYSGFGVGVVFDSTFRVGTGLFWSFRVFWVIGMLNYVPETGNSPPLLYKSMTLFIMKTVSMKAMRIWAAYKAYHVVCWRHAICLEFMEKTHRVLRNISFRESGQSEGILWLGFLEEILQFDCKTMALATTMYCNAITMRAAVPPPMPSMPSSSQARVTVDGGPLLAAGVWRQRRQVIEEVWELQEIGDVLDFCTIVSHVCRGWEASGDRDARRVLQKPVSGVTMISSPLAVQPMADRNAVKGERWGRWSQVLTASFGRPCCYNDCSTASFSRPDYFQNTVLLLGLFMKYYNKCDHSHNEASLAPQQRRITDFFTKNTTKYFPTGHAQVNRYPKGIRRSPFMLRCSEKWIRGLRRLQKRCTNCLKYGHIASVCHIVKEGHDLWVPVAKKIPYRDAKTAPVNGLVKDAIAVRVPQQGSLQWLLLYLLLIGVVEEKTN</sequence>
<dbReference type="InterPro" id="IPR030491">
    <property type="entry name" value="TBP_CS"/>
</dbReference>
<dbReference type="AlphaFoldDB" id="A0A9Q0K457"/>
<proteinExistence type="inferred from homology"/>
<dbReference type="PRINTS" id="PR00686">
    <property type="entry name" value="TIFACTORIID"/>
</dbReference>
<evidence type="ECO:0000256" key="2">
    <source>
        <dbReference type="ARBA" id="ARBA00005560"/>
    </source>
</evidence>
<dbReference type="Proteomes" id="UP001141806">
    <property type="component" value="Unassembled WGS sequence"/>
</dbReference>
<evidence type="ECO:0008006" key="8">
    <source>
        <dbReference type="Google" id="ProtNLM"/>
    </source>
</evidence>
<organism evidence="6 7">
    <name type="scientific">Protea cynaroides</name>
    <dbReference type="NCBI Taxonomy" id="273540"/>
    <lineage>
        <taxon>Eukaryota</taxon>
        <taxon>Viridiplantae</taxon>
        <taxon>Streptophyta</taxon>
        <taxon>Embryophyta</taxon>
        <taxon>Tracheophyta</taxon>
        <taxon>Spermatophyta</taxon>
        <taxon>Magnoliopsida</taxon>
        <taxon>Proteales</taxon>
        <taxon>Proteaceae</taxon>
        <taxon>Protea</taxon>
    </lineage>
</organism>
<dbReference type="FunFam" id="3.30.310.10:FF:000001">
    <property type="entry name" value="TATA-box-binding protein 2"/>
    <property type="match status" value="1"/>
</dbReference>
<evidence type="ECO:0000256" key="4">
    <source>
        <dbReference type="ARBA" id="ARBA00023163"/>
    </source>
</evidence>
<dbReference type="InterPro" id="IPR000814">
    <property type="entry name" value="TBP"/>
</dbReference>
<dbReference type="InterPro" id="IPR033710">
    <property type="entry name" value="TBP_eukaryotic"/>
</dbReference>
<keyword evidence="3" id="KW-0238">DNA-binding</keyword>
<dbReference type="FunFam" id="3.30.310.10:FF:000002">
    <property type="entry name" value="TATA-box-binding protein 2"/>
    <property type="match status" value="1"/>
</dbReference>
<dbReference type="GO" id="GO:0005634">
    <property type="term" value="C:nucleus"/>
    <property type="evidence" value="ECO:0007669"/>
    <property type="project" value="UniProtKB-SubCell"/>
</dbReference>
<accession>A0A9Q0K457</accession>